<evidence type="ECO:0000256" key="5">
    <source>
        <dbReference type="ARBA" id="ARBA00022801"/>
    </source>
</evidence>
<dbReference type="InterPro" id="IPR051813">
    <property type="entry name" value="HepT_RNase_toxin"/>
</dbReference>
<keyword evidence="3" id="KW-0540">Nuclease</keyword>
<evidence type="ECO:0000256" key="2">
    <source>
        <dbReference type="ARBA" id="ARBA00022649"/>
    </source>
</evidence>
<protein>
    <submittedName>
        <fullName evidence="6">DUF86 domain-containing protein</fullName>
    </submittedName>
</protein>
<evidence type="ECO:0000313" key="6">
    <source>
        <dbReference type="EMBL" id="MBM2767088.1"/>
    </source>
</evidence>
<dbReference type="Proteomes" id="UP000755577">
    <property type="component" value="Unassembled WGS sequence"/>
</dbReference>
<proteinExistence type="predicted"/>
<dbReference type="EMBL" id="JAFCIQ010000006">
    <property type="protein sequence ID" value="MBM2767088.1"/>
    <property type="molecule type" value="Genomic_DNA"/>
</dbReference>
<dbReference type="PANTHER" id="PTHR34139:SF1">
    <property type="entry name" value="RNASE MJ1380-RELATED"/>
    <property type="match status" value="1"/>
</dbReference>
<dbReference type="PANTHER" id="PTHR34139">
    <property type="entry name" value="UPF0331 PROTEIN MJ0127"/>
    <property type="match status" value="1"/>
</dbReference>
<evidence type="ECO:0000256" key="4">
    <source>
        <dbReference type="ARBA" id="ARBA00022741"/>
    </source>
</evidence>
<gene>
    <name evidence="6" type="ORF">JQK92_11700</name>
</gene>
<accession>A0ABS2B283</accession>
<comment type="caution">
    <text evidence="6">The sequence shown here is derived from an EMBL/GenBank/DDBJ whole genome shotgun (WGS) entry which is preliminary data.</text>
</comment>
<keyword evidence="4" id="KW-0547">Nucleotide-binding</keyword>
<dbReference type="Pfam" id="PF01934">
    <property type="entry name" value="HepT-like"/>
    <property type="match status" value="1"/>
</dbReference>
<reference evidence="6 7" key="1">
    <citation type="submission" date="2021-02" db="EMBL/GenBank/DDBJ databases">
        <title>Draft genome of the type strains Burkholderia anthina DSM16086.</title>
        <authorList>
            <person name="Hertel R."/>
            <person name="Meissner J."/>
            <person name="Poehlein A."/>
            <person name="Daniel R."/>
            <person name="Commichau F.M."/>
        </authorList>
    </citation>
    <scope>NUCLEOTIDE SEQUENCE [LARGE SCALE GENOMIC DNA]</scope>
    <source>
        <strain evidence="6 7">DSM 16086</strain>
    </source>
</reference>
<name>A0ABS2B283_9BURK</name>
<dbReference type="InterPro" id="IPR008201">
    <property type="entry name" value="HepT-like"/>
</dbReference>
<evidence type="ECO:0000313" key="7">
    <source>
        <dbReference type="Proteomes" id="UP000755577"/>
    </source>
</evidence>
<keyword evidence="5" id="KW-0378">Hydrolase</keyword>
<keyword evidence="7" id="KW-1185">Reference proteome</keyword>
<evidence type="ECO:0000256" key="3">
    <source>
        <dbReference type="ARBA" id="ARBA00022722"/>
    </source>
</evidence>
<keyword evidence="2" id="KW-1277">Toxin-antitoxin system</keyword>
<sequence>MSEVNGRDEQAFVASDGLVAACCYRFVIIGEAASSLLTGCQSEIAQCPATLATALKYAKRMRDLLAHRYFAVDPAKVWATIQQDLRPLAADVAILQAKFP</sequence>
<evidence type="ECO:0000256" key="1">
    <source>
        <dbReference type="ARBA" id="ARBA00022553"/>
    </source>
</evidence>
<keyword evidence="1" id="KW-0597">Phosphoprotein</keyword>
<organism evidence="6 7">
    <name type="scientific">Burkholderia anthina</name>
    <dbReference type="NCBI Taxonomy" id="179879"/>
    <lineage>
        <taxon>Bacteria</taxon>
        <taxon>Pseudomonadati</taxon>
        <taxon>Pseudomonadota</taxon>
        <taxon>Betaproteobacteria</taxon>
        <taxon>Burkholderiales</taxon>
        <taxon>Burkholderiaceae</taxon>
        <taxon>Burkholderia</taxon>
        <taxon>Burkholderia cepacia complex</taxon>
    </lineage>
</organism>